<feature type="compositionally biased region" description="Polar residues" evidence="1">
    <location>
        <begin position="259"/>
        <end position="274"/>
    </location>
</feature>
<dbReference type="AlphaFoldDB" id="A0A1Z5JNH9"/>
<gene>
    <name evidence="2" type="ORF">FisN_8Lh254</name>
</gene>
<organism evidence="2 3">
    <name type="scientific">Fistulifera solaris</name>
    <name type="common">Oleaginous diatom</name>
    <dbReference type="NCBI Taxonomy" id="1519565"/>
    <lineage>
        <taxon>Eukaryota</taxon>
        <taxon>Sar</taxon>
        <taxon>Stramenopiles</taxon>
        <taxon>Ochrophyta</taxon>
        <taxon>Bacillariophyta</taxon>
        <taxon>Bacillariophyceae</taxon>
        <taxon>Bacillariophycidae</taxon>
        <taxon>Naviculales</taxon>
        <taxon>Naviculaceae</taxon>
        <taxon>Fistulifera</taxon>
    </lineage>
</organism>
<proteinExistence type="predicted"/>
<feature type="region of interest" description="Disordered" evidence="1">
    <location>
        <begin position="1"/>
        <end position="50"/>
    </location>
</feature>
<feature type="compositionally biased region" description="Basic and acidic residues" evidence="1">
    <location>
        <begin position="276"/>
        <end position="300"/>
    </location>
</feature>
<feature type="compositionally biased region" description="Basic residues" evidence="1">
    <location>
        <begin position="1"/>
        <end position="13"/>
    </location>
</feature>
<evidence type="ECO:0000313" key="2">
    <source>
        <dbReference type="EMBL" id="GAX15446.1"/>
    </source>
</evidence>
<dbReference type="EMBL" id="BDSP01000092">
    <property type="protein sequence ID" value="GAX15446.1"/>
    <property type="molecule type" value="Genomic_DNA"/>
</dbReference>
<dbReference type="Pfam" id="PF07052">
    <property type="entry name" value="Hep_59"/>
    <property type="match status" value="1"/>
</dbReference>
<reference evidence="2 3" key="1">
    <citation type="journal article" date="2015" name="Plant Cell">
        <title>Oil accumulation by the oleaginous diatom Fistulifera solaris as revealed by the genome and transcriptome.</title>
        <authorList>
            <person name="Tanaka T."/>
            <person name="Maeda Y."/>
            <person name="Veluchamy A."/>
            <person name="Tanaka M."/>
            <person name="Abida H."/>
            <person name="Marechal E."/>
            <person name="Bowler C."/>
            <person name="Muto M."/>
            <person name="Sunaga Y."/>
            <person name="Tanaka M."/>
            <person name="Yoshino T."/>
            <person name="Taniguchi T."/>
            <person name="Fukuda Y."/>
            <person name="Nemoto M."/>
            <person name="Matsumoto M."/>
            <person name="Wong P.S."/>
            <person name="Aburatani S."/>
            <person name="Fujibuchi W."/>
        </authorList>
    </citation>
    <scope>NUCLEOTIDE SEQUENCE [LARGE SCALE GENOMIC DNA]</scope>
    <source>
        <strain evidence="2 3">JPCC DA0580</strain>
    </source>
</reference>
<sequence length="300" mass="33993">MFKKRANKQANLRRRNEEEEEQSESAHNSERYHDDDSSTDHLSQIQQKKKRRMILESLQYRKGVSAAKLLQQQANPVEQFNNPSVTTDDPREGVIEQKHRLAMEAYIAENLGATTTEQHDKETNGVHNATEQLYAELSEAAMRLAGRSSIDDVGGTMAGTSLAEVVLPVEERMVTLEETARAMKVKDDPMNRLPSKANINSSAPNRFAAPARPKVLYDATTTAMEQERGFMEEICTATTTTTTSDDAPDNDRVGFQAFRRQQNGEIRPLNNSYENGGRRATDDRAFKNFVTKQRERRQNR</sequence>
<keyword evidence="3" id="KW-1185">Reference proteome</keyword>
<evidence type="ECO:0000313" key="3">
    <source>
        <dbReference type="Proteomes" id="UP000198406"/>
    </source>
</evidence>
<name>A0A1Z5JNH9_FISSO</name>
<accession>A0A1Z5JNH9</accession>
<protein>
    <recommendedName>
        <fullName evidence="4">Hepatocellular carcinoma-associated antigen 59</fullName>
    </recommendedName>
</protein>
<feature type="compositionally biased region" description="Basic and acidic residues" evidence="1">
    <location>
        <begin position="27"/>
        <end position="39"/>
    </location>
</feature>
<feature type="region of interest" description="Disordered" evidence="1">
    <location>
        <begin position="259"/>
        <end position="300"/>
    </location>
</feature>
<dbReference type="OrthoDB" id="10648844at2759"/>
<comment type="caution">
    <text evidence="2">The sequence shown here is derived from an EMBL/GenBank/DDBJ whole genome shotgun (WGS) entry which is preliminary data.</text>
</comment>
<dbReference type="Proteomes" id="UP000198406">
    <property type="component" value="Unassembled WGS sequence"/>
</dbReference>
<evidence type="ECO:0008006" key="4">
    <source>
        <dbReference type="Google" id="ProtNLM"/>
    </source>
</evidence>
<dbReference type="InParanoid" id="A0A1Z5JNH9"/>
<dbReference type="InterPro" id="IPR010756">
    <property type="entry name" value="Tls1-like"/>
</dbReference>
<evidence type="ECO:0000256" key="1">
    <source>
        <dbReference type="SAM" id="MobiDB-lite"/>
    </source>
</evidence>